<evidence type="ECO:0000313" key="5">
    <source>
        <dbReference type="EMBL" id="KAF2890901.1"/>
    </source>
</evidence>
<keyword evidence="1" id="KW-0067">ATP-binding</keyword>
<proteinExistence type="inferred from homology"/>
<keyword evidence="1" id="KW-0547">Nucleotide-binding</keyword>
<reference evidence="5" key="1">
    <citation type="submission" date="2019-08" db="EMBL/GenBank/DDBJ databases">
        <title>The genome of the North American firefly Photinus pyralis.</title>
        <authorList>
            <consortium name="Photinus pyralis genome working group"/>
            <person name="Fallon T.R."/>
            <person name="Sander Lower S.E."/>
            <person name="Weng J.-K."/>
        </authorList>
    </citation>
    <scope>NUCLEOTIDE SEQUENCE</scope>
    <source>
        <strain evidence="5">TRF0915ILg1</strain>
        <tissue evidence="5">Whole body</tissue>
    </source>
</reference>
<name>A0A8K0CSL9_IGNLU</name>
<dbReference type="AlphaFoldDB" id="A0A8K0CSL9"/>
<dbReference type="OrthoDB" id="8121869at2759"/>
<organism evidence="5 6">
    <name type="scientific">Ignelater luminosus</name>
    <name type="common">Cucubano</name>
    <name type="synonym">Pyrophorus luminosus</name>
    <dbReference type="NCBI Taxonomy" id="2038154"/>
    <lineage>
        <taxon>Eukaryota</taxon>
        <taxon>Metazoa</taxon>
        <taxon>Ecdysozoa</taxon>
        <taxon>Arthropoda</taxon>
        <taxon>Hexapoda</taxon>
        <taxon>Insecta</taxon>
        <taxon>Pterygota</taxon>
        <taxon>Neoptera</taxon>
        <taxon>Endopterygota</taxon>
        <taxon>Coleoptera</taxon>
        <taxon>Polyphaga</taxon>
        <taxon>Elateriformia</taxon>
        <taxon>Elateroidea</taxon>
        <taxon>Elateridae</taxon>
        <taxon>Agrypninae</taxon>
        <taxon>Pyrophorini</taxon>
        <taxon>Ignelater</taxon>
    </lineage>
</organism>
<keyword evidence="1" id="KW-0378">Hydrolase</keyword>
<dbReference type="GO" id="GO:0006310">
    <property type="term" value="P:DNA recombination"/>
    <property type="evidence" value="ECO:0007669"/>
    <property type="project" value="UniProtKB-KW"/>
</dbReference>
<dbReference type="Pfam" id="PF14214">
    <property type="entry name" value="Helitron_like_N"/>
    <property type="match status" value="1"/>
</dbReference>
<accession>A0A8K0CSL9</accession>
<dbReference type="Proteomes" id="UP000801492">
    <property type="component" value="Unassembled WGS sequence"/>
</dbReference>
<dbReference type="GO" id="GO:0000723">
    <property type="term" value="P:telomere maintenance"/>
    <property type="evidence" value="ECO:0007669"/>
    <property type="project" value="InterPro"/>
</dbReference>
<gene>
    <name evidence="5" type="ORF">ILUMI_15272</name>
</gene>
<feature type="region of interest" description="Disordered" evidence="2">
    <location>
        <begin position="26"/>
        <end position="67"/>
    </location>
</feature>
<feature type="compositionally biased region" description="Polar residues" evidence="2">
    <location>
        <begin position="56"/>
        <end position="67"/>
    </location>
</feature>
<dbReference type="GO" id="GO:0006281">
    <property type="term" value="P:DNA repair"/>
    <property type="evidence" value="ECO:0007669"/>
    <property type="project" value="UniProtKB-KW"/>
</dbReference>
<keyword evidence="1" id="KW-0234">DNA repair</keyword>
<dbReference type="InterPro" id="IPR010285">
    <property type="entry name" value="DNA_helicase_pif1-like_DEAD"/>
</dbReference>
<dbReference type="InterPro" id="IPR027417">
    <property type="entry name" value="P-loop_NTPase"/>
</dbReference>
<dbReference type="EMBL" id="VTPC01044183">
    <property type="protein sequence ID" value="KAF2890901.1"/>
    <property type="molecule type" value="Genomic_DNA"/>
</dbReference>
<keyword evidence="1" id="KW-0233">DNA recombination</keyword>
<feature type="compositionally biased region" description="Basic and acidic residues" evidence="2">
    <location>
        <begin position="26"/>
        <end position="39"/>
    </location>
</feature>
<dbReference type="GO" id="GO:0005524">
    <property type="term" value="F:ATP binding"/>
    <property type="evidence" value="ECO:0007669"/>
    <property type="project" value="UniProtKB-KW"/>
</dbReference>
<dbReference type="Gene3D" id="3.40.50.300">
    <property type="entry name" value="P-loop containing nucleotide triphosphate hydrolases"/>
    <property type="match status" value="1"/>
</dbReference>
<evidence type="ECO:0000256" key="1">
    <source>
        <dbReference type="RuleBase" id="RU363044"/>
    </source>
</evidence>
<dbReference type="GO" id="GO:0016787">
    <property type="term" value="F:hydrolase activity"/>
    <property type="evidence" value="ECO:0007669"/>
    <property type="project" value="UniProtKB-KW"/>
</dbReference>
<dbReference type="InterPro" id="IPR025476">
    <property type="entry name" value="Helitron_helicase-like"/>
</dbReference>
<comment type="caution">
    <text evidence="5">The sequence shown here is derived from an EMBL/GenBank/DDBJ whole genome shotgun (WGS) entry which is preliminary data.</text>
</comment>
<comment type="similarity">
    <text evidence="1">Belongs to the helicase family.</text>
</comment>
<evidence type="ECO:0000313" key="6">
    <source>
        <dbReference type="Proteomes" id="UP000801492"/>
    </source>
</evidence>
<dbReference type="EC" id="5.6.2.3" evidence="1"/>
<comment type="catalytic activity">
    <reaction evidence="1">
        <text>ATP + H2O = ADP + phosphate + H(+)</text>
        <dbReference type="Rhea" id="RHEA:13065"/>
        <dbReference type="ChEBI" id="CHEBI:15377"/>
        <dbReference type="ChEBI" id="CHEBI:15378"/>
        <dbReference type="ChEBI" id="CHEBI:30616"/>
        <dbReference type="ChEBI" id="CHEBI:43474"/>
        <dbReference type="ChEBI" id="CHEBI:456216"/>
        <dbReference type="EC" id="5.6.2.3"/>
    </reaction>
</comment>
<keyword evidence="1" id="KW-0347">Helicase</keyword>
<protein>
    <recommendedName>
        <fullName evidence="1">ATP-dependent DNA helicase</fullName>
        <ecNumber evidence="1">5.6.2.3</ecNumber>
    </recommendedName>
</protein>
<comment type="cofactor">
    <cofactor evidence="1">
        <name>Mg(2+)</name>
        <dbReference type="ChEBI" id="CHEBI:18420"/>
    </cofactor>
</comment>
<evidence type="ECO:0000259" key="3">
    <source>
        <dbReference type="Pfam" id="PF05970"/>
    </source>
</evidence>
<dbReference type="PANTHER" id="PTHR45786:SF74">
    <property type="entry name" value="ATP-DEPENDENT DNA HELICASE"/>
    <property type="match status" value="1"/>
</dbReference>
<keyword evidence="1" id="KW-0227">DNA damage</keyword>
<dbReference type="PANTHER" id="PTHR45786">
    <property type="entry name" value="DNA BINDING PROTEIN-LIKE"/>
    <property type="match status" value="1"/>
</dbReference>
<feature type="domain" description="Helitron helicase-like" evidence="4">
    <location>
        <begin position="359"/>
        <end position="459"/>
    </location>
</feature>
<evidence type="ECO:0000256" key="2">
    <source>
        <dbReference type="SAM" id="MobiDB-lite"/>
    </source>
</evidence>
<sequence>MPSVRRTNIGRRTRNAREIQYYRANETEEERRQRLETNRLRISQMRSTRTDPEESIPSTSGQWRQNRRSNVSYERLAFTYDPTIDFPGDQSVDFGPMDKICQYCSAIRFRLEPIGLCCANGKIKLPQLITPPEPLNSLLSGQDPISKHFLQNIQMYKSAFQMTSFGANIIQERGFNTTFKIQGQIHHRAGALLPSVDGEYKFLQIYFLGNSEVELNQRCAINRAAKREIIMQLQQLLHTHNQLVQLFKTALEMMPSDDHKIVIRADKRPAGEHERRFNAPMLNEVAIVVVGENMDSRDIVTQRRDGGNLQRISETHRSYDALQYPLIFCRGEDGYHFLNNMINPATGQETNKKVSSINFYAYRFMIRQSQDNHILKCRRLFHQFAVDMYVKIETERLRYIRLNQRRLRSEEYIHLRDAMNSDSNGNNVGRLTILPATYVGSPRHMHEYAQDAMTYVRQHEWQKRRLPHAHILLWMVEKIRPDEIDSIICAEITDPEVDPQLYEVVKKNMIHGLCCEHNPESPCMIDNKCSKRYPRALLADTITGNDGYPQYRRRSIEDNGRTITLQVKNNDVVYVTKGNDMAVCGIAAPNNNDEVSTYQMGRYVSSNEAIWRIFSFSIHERHPTVVHLAVYVENGQRVYFTAENAAQRAERPPATTLTSFFETCAGDPFARTLLYSEMPKYYTWNASSKKFQRRKQGQPVPGYENIYSTDALGRIYTVHPNNDECFYLRLLLVNVRGPTSFQSLRTVNGELCATYREACQRLYLLEDDVHWDHTLADAVILSTSHQIRTLFAIIISTCFPSSPYNLWNKYKDNMAEDILHRVRSITANPELELSSEIHNEVLISLEDLCVMISGKMLNELGMPAPNRPMHDAFNHTIRAQSQIALAVASSGIAATLLKGGCTAHSALKLPLNLQTIEEPTCNITKTSAMAKVLQNCKIIIWDECTMAHKRALEALDRTLRDLRSNQIIFGGAASHS</sequence>
<feature type="domain" description="DNA helicase Pif1-like DEAD-box helicase" evidence="3">
    <location>
        <begin position="872"/>
        <end position="972"/>
    </location>
</feature>
<evidence type="ECO:0000259" key="4">
    <source>
        <dbReference type="Pfam" id="PF14214"/>
    </source>
</evidence>
<dbReference type="GO" id="GO:0043139">
    <property type="term" value="F:5'-3' DNA helicase activity"/>
    <property type="evidence" value="ECO:0007669"/>
    <property type="project" value="UniProtKB-EC"/>
</dbReference>
<keyword evidence="6" id="KW-1185">Reference proteome</keyword>
<dbReference type="Pfam" id="PF05970">
    <property type="entry name" value="PIF1"/>
    <property type="match status" value="1"/>
</dbReference>